<protein>
    <submittedName>
        <fullName evidence="2">OsmC family protein</fullName>
    </submittedName>
</protein>
<accession>A0ABP8QKG4</accession>
<evidence type="ECO:0000256" key="1">
    <source>
        <dbReference type="SAM" id="MobiDB-lite"/>
    </source>
</evidence>
<dbReference type="Proteomes" id="UP001501243">
    <property type="component" value="Unassembled WGS sequence"/>
</dbReference>
<sequence>MSTPHTTATARYEGHLRTEATHTASGTVIQTDAPVDNHGRGEAFSPTDLVGTALGTCILTTMAIVAERHQLNLVGSSFKMEKIMSQEPPRRIAQLNVEVHLPASLGDTERRLMERTAHTCPVALSLNPEIKQEVRFVYEELS</sequence>
<evidence type="ECO:0000313" key="3">
    <source>
        <dbReference type="Proteomes" id="UP001501243"/>
    </source>
</evidence>
<dbReference type="InterPro" id="IPR015946">
    <property type="entry name" value="KH_dom-like_a/b"/>
</dbReference>
<organism evidence="2 3">
    <name type="scientific">Hymenobacter ginsengisoli</name>
    <dbReference type="NCBI Taxonomy" id="1051626"/>
    <lineage>
        <taxon>Bacteria</taxon>
        <taxon>Pseudomonadati</taxon>
        <taxon>Bacteroidota</taxon>
        <taxon>Cytophagia</taxon>
        <taxon>Cytophagales</taxon>
        <taxon>Hymenobacteraceae</taxon>
        <taxon>Hymenobacter</taxon>
    </lineage>
</organism>
<dbReference type="RefSeq" id="WP_208130001.1">
    <property type="nucleotide sequence ID" value="NZ_BAABGQ010000006.1"/>
</dbReference>
<dbReference type="PANTHER" id="PTHR39624:SF2">
    <property type="entry name" value="OSMC-LIKE PROTEIN"/>
    <property type="match status" value="1"/>
</dbReference>
<dbReference type="Pfam" id="PF02566">
    <property type="entry name" value="OsmC"/>
    <property type="match status" value="1"/>
</dbReference>
<reference evidence="3" key="1">
    <citation type="journal article" date="2019" name="Int. J. Syst. Evol. Microbiol.">
        <title>The Global Catalogue of Microorganisms (GCM) 10K type strain sequencing project: providing services to taxonomists for standard genome sequencing and annotation.</title>
        <authorList>
            <consortium name="The Broad Institute Genomics Platform"/>
            <consortium name="The Broad Institute Genome Sequencing Center for Infectious Disease"/>
            <person name="Wu L."/>
            <person name="Ma J."/>
        </authorList>
    </citation>
    <scope>NUCLEOTIDE SEQUENCE [LARGE SCALE GENOMIC DNA]</scope>
    <source>
        <strain evidence="3">JCM 17841</strain>
    </source>
</reference>
<dbReference type="EMBL" id="BAABGQ010000006">
    <property type="protein sequence ID" value="GAA4502540.1"/>
    <property type="molecule type" value="Genomic_DNA"/>
</dbReference>
<dbReference type="SUPFAM" id="SSF82784">
    <property type="entry name" value="OsmC-like"/>
    <property type="match status" value="1"/>
</dbReference>
<gene>
    <name evidence="2" type="ORF">GCM10023172_26030</name>
</gene>
<evidence type="ECO:0000313" key="2">
    <source>
        <dbReference type="EMBL" id="GAA4502540.1"/>
    </source>
</evidence>
<proteinExistence type="predicted"/>
<keyword evidence="3" id="KW-1185">Reference proteome</keyword>
<feature type="compositionally biased region" description="Polar residues" evidence="1">
    <location>
        <begin position="21"/>
        <end position="30"/>
    </location>
</feature>
<dbReference type="InterPro" id="IPR003718">
    <property type="entry name" value="OsmC/Ohr_fam"/>
</dbReference>
<feature type="region of interest" description="Disordered" evidence="1">
    <location>
        <begin position="1"/>
        <end position="43"/>
    </location>
</feature>
<comment type="caution">
    <text evidence="2">The sequence shown here is derived from an EMBL/GenBank/DDBJ whole genome shotgun (WGS) entry which is preliminary data.</text>
</comment>
<name>A0ABP8QKG4_9BACT</name>
<dbReference type="Gene3D" id="3.30.300.20">
    <property type="match status" value="1"/>
</dbReference>
<dbReference type="InterPro" id="IPR036102">
    <property type="entry name" value="OsmC/Ohrsf"/>
</dbReference>
<dbReference type="PANTHER" id="PTHR39624">
    <property type="entry name" value="PROTEIN INVOLVED IN RIMO-MEDIATED BETA-METHYLTHIOLATION OF RIBOSOMAL PROTEIN S12 YCAO"/>
    <property type="match status" value="1"/>
</dbReference>